<dbReference type="AlphaFoldDB" id="A0A1H2K0N0"/>
<organism evidence="1 2">
    <name type="scientific">Gordonia westfalica</name>
    <dbReference type="NCBI Taxonomy" id="158898"/>
    <lineage>
        <taxon>Bacteria</taxon>
        <taxon>Bacillati</taxon>
        <taxon>Actinomycetota</taxon>
        <taxon>Actinomycetes</taxon>
        <taxon>Mycobacteriales</taxon>
        <taxon>Gordoniaceae</taxon>
        <taxon>Gordonia</taxon>
    </lineage>
</organism>
<sequence length="175" mass="19725">MPESSLRDRLVVDLKVVRRRGLHRLVDYIGDVPALREVAMQTTGADNAEHVENLLRSVYKMRSEGAQGTAIGILLGLEQGRRGASPTVLREAAATRLGYHSVDTFRKQPEANALLTFASLIETYSLEYQNSSQPEDYKINIALNAIKELTLTEYAELIRRLRAWFKENGRGFYDA</sequence>
<protein>
    <submittedName>
        <fullName evidence="1">Uncharacterized protein</fullName>
    </submittedName>
</protein>
<dbReference type="Proteomes" id="UP000183180">
    <property type="component" value="Unassembled WGS sequence"/>
</dbReference>
<dbReference type="STRING" id="158898.SAMN04488548_1342722"/>
<evidence type="ECO:0000313" key="2">
    <source>
        <dbReference type="Proteomes" id="UP000183180"/>
    </source>
</evidence>
<dbReference type="RefSeq" id="WP_139180043.1">
    <property type="nucleotide sequence ID" value="NZ_FNLM01000034.1"/>
</dbReference>
<accession>A0A1H2K0N0</accession>
<dbReference type="OrthoDB" id="4774444at2"/>
<dbReference type="EMBL" id="FNLM01000034">
    <property type="protein sequence ID" value="SDU62254.1"/>
    <property type="molecule type" value="Genomic_DNA"/>
</dbReference>
<reference evidence="1 2" key="1">
    <citation type="submission" date="2016-10" db="EMBL/GenBank/DDBJ databases">
        <authorList>
            <person name="de Groot N.N."/>
        </authorList>
    </citation>
    <scope>NUCLEOTIDE SEQUENCE [LARGE SCALE GENOMIC DNA]</scope>
    <source>
        <strain evidence="1 2">DSM 44215</strain>
    </source>
</reference>
<proteinExistence type="predicted"/>
<gene>
    <name evidence="1" type="ORF">SAMN04488548_1342722</name>
</gene>
<evidence type="ECO:0000313" key="1">
    <source>
        <dbReference type="EMBL" id="SDU62254.1"/>
    </source>
</evidence>
<name>A0A1H2K0N0_9ACTN</name>